<evidence type="ECO:0000313" key="3">
    <source>
        <dbReference type="Proteomes" id="UP000198341"/>
    </source>
</evidence>
<dbReference type="EMBL" id="FO082268">
    <property type="protein sequence ID" value="CCO18709.1"/>
    <property type="molecule type" value="Genomic_DNA"/>
</dbReference>
<dbReference type="PANTHER" id="PTHR14614">
    <property type="entry name" value="HEPATOCELLULAR CARCINOMA-ASSOCIATED ANTIGEN"/>
    <property type="match status" value="1"/>
</dbReference>
<feature type="region of interest" description="Disordered" evidence="1">
    <location>
        <begin position="20"/>
        <end position="52"/>
    </location>
</feature>
<dbReference type="KEGG" id="bpg:Bathy11g01030"/>
<dbReference type="PANTHER" id="PTHR14614:SF163">
    <property type="entry name" value="METHYLTRANSFERASE SMALL DOMAIN-CONTAINING PROTEIN"/>
    <property type="match status" value="1"/>
</dbReference>
<organism evidence="2 3">
    <name type="scientific">Bathycoccus prasinos</name>
    <dbReference type="NCBI Taxonomy" id="41875"/>
    <lineage>
        <taxon>Eukaryota</taxon>
        <taxon>Viridiplantae</taxon>
        <taxon>Chlorophyta</taxon>
        <taxon>Mamiellophyceae</taxon>
        <taxon>Mamiellales</taxon>
        <taxon>Bathycoccaceae</taxon>
        <taxon>Bathycoccus</taxon>
    </lineage>
</organism>
<accession>K8EL50</accession>
<dbReference type="Pfam" id="PF10294">
    <property type="entry name" value="Methyltransf_16"/>
    <property type="match status" value="2"/>
</dbReference>
<dbReference type="GeneID" id="19012783"/>
<evidence type="ECO:0000256" key="1">
    <source>
        <dbReference type="SAM" id="MobiDB-lite"/>
    </source>
</evidence>
<dbReference type="SUPFAM" id="SSF53335">
    <property type="entry name" value="S-adenosyl-L-methionine-dependent methyltransferases"/>
    <property type="match status" value="1"/>
</dbReference>
<dbReference type="RefSeq" id="XP_007510364.1">
    <property type="nucleotide sequence ID" value="XM_007510302.1"/>
</dbReference>
<feature type="compositionally biased region" description="Acidic residues" evidence="1">
    <location>
        <begin position="42"/>
        <end position="52"/>
    </location>
</feature>
<reference evidence="2 3" key="1">
    <citation type="submission" date="2011-10" db="EMBL/GenBank/DDBJ databases">
        <authorList>
            <person name="Genoscope - CEA"/>
        </authorList>
    </citation>
    <scope>NUCLEOTIDE SEQUENCE [LARGE SCALE GENOMIC DNA]</scope>
    <source>
        <strain evidence="2 3">RCC 1105</strain>
    </source>
</reference>
<keyword evidence="3" id="KW-1185">Reference proteome</keyword>
<name>K8EL50_9CHLO</name>
<protein>
    <submittedName>
        <fullName evidence="2">Mitochondrial L-galactono-1,4-lactone dehydrogenase (ISS)</fullName>
    </submittedName>
</protein>
<evidence type="ECO:0000313" key="2">
    <source>
        <dbReference type="EMBL" id="CCO18709.1"/>
    </source>
</evidence>
<dbReference type="Proteomes" id="UP000198341">
    <property type="component" value="Chromosome 11"/>
</dbReference>
<proteinExistence type="predicted"/>
<sequence>MVVGADLCLLSSDDFDENRISENDESGGFSLDFNVDMRPHEEEEEDTEEEEEEKEELYALHLNNFTSPLFISQTNTGELGCRVWNCALALCEYLSVSSSLSFPVLNKAVLEVGCGVGLGGFVAASLGAKTVCLADCGKNTLENVSKTLERWDALVRMKEGVFADVKRRTTKWESRCGRIRLRTHLWEEDEEIVNALVEKRRKESVRHWSKTSGEDDVSLAPKMADDETFDVIILSDCLYYSSQELPLAKSLALRLKKDPTSTIVLFQTRRTTNKLVEERFRICCEAQGLEVAVEDVALEKPKRSKLNGVHETAHTIGYARMIMKWRAP</sequence>
<dbReference type="AlphaFoldDB" id="K8EL50"/>
<dbReference type="STRING" id="41875.K8EL50"/>
<dbReference type="Gene3D" id="3.40.50.150">
    <property type="entry name" value="Vaccinia Virus protein VP39"/>
    <property type="match status" value="1"/>
</dbReference>
<gene>
    <name evidence="2" type="ordered locus">Bathy11g01030</name>
</gene>
<dbReference type="InterPro" id="IPR019410">
    <property type="entry name" value="Methyltransf_16"/>
</dbReference>
<dbReference type="InterPro" id="IPR029063">
    <property type="entry name" value="SAM-dependent_MTases_sf"/>
</dbReference>